<proteinExistence type="predicted"/>
<evidence type="ECO:0000313" key="2">
    <source>
        <dbReference type="EMBL" id="QDV73945.1"/>
    </source>
</evidence>
<protein>
    <recommendedName>
        <fullName evidence="1">Amine oxidase domain-containing protein</fullName>
    </recommendedName>
</protein>
<dbReference type="Gene3D" id="3.90.660.20">
    <property type="entry name" value="Protoporphyrinogen oxidase, mitochondrial, domain 2"/>
    <property type="match status" value="1"/>
</dbReference>
<evidence type="ECO:0000259" key="1">
    <source>
        <dbReference type="Pfam" id="PF01593"/>
    </source>
</evidence>
<dbReference type="Gene3D" id="1.10.3110.10">
    <property type="entry name" value="protoporphyrinogen ix oxidase, domain 3"/>
    <property type="match status" value="1"/>
</dbReference>
<feature type="domain" description="Amine oxidase" evidence="1">
    <location>
        <begin position="11"/>
        <end position="286"/>
    </location>
</feature>
<dbReference type="Gene3D" id="3.50.50.60">
    <property type="entry name" value="FAD/NAD(P)-binding domain"/>
    <property type="match status" value="1"/>
</dbReference>
<dbReference type="AlphaFoldDB" id="A0A518K831"/>
<accession>A0A518K831</accession>
<evidence type="ECO:0000313" key="3">
    <source>
        <dbReference type="Proteomes" id="UP000316426"/>
    </source>
</evidence>
<dbReference type="Proteomes" id="UP000316426">
    <property type="component" value="Chromosome"/>
</dbReference>
<dbReference type="Pfam" id="PF01593">
    <property type="entry name" value="Amino_oxidase"/>
    <property type="match status" value="1"/>
</dbReference>
<dbReference type="SUPFAM" id="SSF51905">
    <property type="entry name" value="FAD/NAD(P)-binding domain"/>
    <property type="match status" value="1"/>
</dbReference>
<dbReference type="GO" id="GO:0016491">
    <property type="term" value="F:oxidoreductase activity"/>
    <property type="evidence" value="ECO:0007669"/>
    <property type="project" value="InterPro"/>
</dbReference>
<dbReference type="InterPro" id="IPR050464">
    <property type="entry name" value="Zeta_carotene_desat/Oxidored"/>
</dbReference>
<reference evidence="2 3" key="1">
    <citation type="submission" date="2019-02" db="EMBL/GenBank/DDBJ databases">
        <title>Deep-cultivation of Planctomycetes and their phenomic and genomic characterization uncovers novel biology.</title>
        <authorList>
            <person name="Wiegand S."/>
            <person name="Jogler M."/>
            <person name="Boedeker C."/>
            <person name="Pinto D."/>
            <person name="Vollmers J."/>
            <person name="Rivas-Marin E."/>
            <person name="Kohn T."/>
            <person name="Peeters S.H."/>
            <person name="Heuer A."/>
            <person name="Rast P."/>
            <person name="Oberbeckmann S."/>
            <person name="Bunk B."/>
            <person name="Jeske O."/>
            <person name="Meyerdierks A."/>
            <person name="Storesund J.E."/>
            <person name="Kallscheuer N."/>
            <person name="Luecker S."/>
            <person name="Lage O.M."/>
            <person name="Pohl T."/>
            <person name="Merkel B.J."/>
            <person name="Hornburger P."/>
            <person name="Mueller R.-W."/>
            <person name="Bruemmer F."/>
            <person name="Labrenz M."/>
            <person name="Spormann A.M."/>
            <person name="Op den Camp H."/>
            <person name="Overmann J."/>
            <person name="Amann R."/>
            <person name="Jetten M.S.M."/>
            <person name="Mascher T."/>
            <person name="Medema M.H."/>
            <person name="Devos D.P."/>
            <person name="Kaster A.-K."/>
            <person name="Ovreas L."/>
            <person name="Rohde M."/>
            <person name="Galperin M.Y."/>
            <person name="Jogler C."/>
        </authorList>
    </citation>
    <scope>NUCLEOTIDE SEQUENCE [LARGE SCALE GENOMIC DNA]</scope>
    <source>
        <strain evidence="2 3">Spa11</strain>
    </source>
</reference>
<dbReference type="PANTHER" id="PTHR42923">
    <property type="entry name" value="PROTOPORPHYRINOGEN OXIDASE"/>
    <property type="match status" value="1"/>
</dbReference>
<keyword evidence="3" id="KW-1185">Reference proteome</keyword>
<dbReference type="RefSeq" id="WP_145111804.1">
    <property type="nucleotide sequence ID" value="NZ_CP036349.1"/>
</dbReference>
<organism evidence="2 3">
    <name type="scientific">Botrimarina mediterranea</name>
    <dbReference type="NCBI Taxonomy" id="2528022"/>
    <lineage>
        <taxon>Bacteria</taxon>
        <taxon>Pseudomonadati</taxon>
        <taxon>Planctomycetota</taxon>
        <taxon>Planctomycetia</taxon>
        <taxon>Pirellulales</taxon>
        <taxon>Lacipirellulaceae</taxon>
        <taxon>Botrimarina</taxon>
    </lineage>
</organism>
<dbReference type="PANTHER" id="PTHR42923:SF17">
    <property type="entry name" value="AMINE OXIDASE DOMAIN-CONTAINING PROTEIN"/>
    <property type="match status" value="1"/>
</dbReference>
<dbReference type="InterPro" id="IPR036188">
    <property type="entry name" value="FAD/NAD-bd_sf"/>
</dbReference>
<name>A0A518K831_9BACT</name>
<dbReference type="EMBL" id="CP036349">
    <property type="protein sequence ID" value="QDV73945.1"/>
    <property type="molecule type" value="Genomic_DNA"/>
</dbReference>
<gene>
    <name evidence="2" type="ORF">Spa11_21440</name>
</gene>
<dbReference type="KEGG" id="bmei:Spa11_21440"/>
<sequence length="433" mass="47412">MRIAVIGAGVSGCLAARLLATRHEVTLFEAEAHRGGHARTVDVDLAGVKHAADVGFMVFNERTYPNFCRMLRRLGVESRPSDMSFSVHDPATGLEYQGSGLRGLFAQRGNALSPSFLRMIGDILRFNSDARRAVASGSLRDGATVGEFLTSGRYGGRFVTHYLTPMAGAIWSCRPREVLEFPAAFLLGFFANHGLLQLRDRPQWRTIVGGSRRYVEALLGGMQGRVRTGQAVVAVARRASDVEVRTEAGAVETYDEVVIGAHADQALRLLRDPTTDERTLLEAFPYQANRAVLHTDAAALPKRRNAWASWNYRLTDDESATVTYDLGRLQGFAPAGSLLLTLNDDRHIDRGRVIRSFEFSHPAYSTESLAAQRRWAEVSGKRGVHFCGAYWGYGFHEDGVNSALAVANHFGIGIEACTAACTKERSPTPAAIR</sequence>
<dbReference type="InterPro" id="IPR002937">
    <property type="entry name" value="Amino_oxidase"/>
</dbReference>